<gene>
    <name evidence="2" type="ORF">CMQ_5407</name>
</gene>
<feature type="compositionally biased region" description="Basic and acidic residues" evidence="1">
    <location>
        <begin position="17"/>
        <end position="27"/>
    </location>
</feature>
<dbReference type="RefSeq" id="XP_014172839.1">
    <property type="nucleotide sequence ID" value="XM_014317364.1"/>
</dbReference>
<evidence type="ECO:0000313" key="3">
    <source>
        <dbReference type="Proteomes" id="UP000007796"/>
    </source>
</evidence>
<keyword evidence="3" id="KW-1185">Reference proteome</keyword>
<evidence type="ECO:0000313" key="2">
    <source>
        <dbReference type="EMBL" id="EFX03357.1"/>
    </source>
</evidence>
<organism evidence="3">
    <name type="scientific">Grosmannia clavigera (strain kw1407 / UAMH 11150)</name>
    <name type="common">Blue stain fungus</name>
    <name type="synonym">Graphiocladiella clavigera</name>
    <dbReference type="NCBI Taxonomy" id="655863"/>
    <lineage>
        <taxon>Eukaryota</taxon>
        <taxon>Fungi</taxon>
        <taxon>Dikarya</taxon>
        <taxon>Ascomycota</taxon>
        <taxon>Pezizomycotina</taxon>
        <taxon>Sordariomycetes</taxon>
        <taxon>Sordariomycetidae</taxon>
        <taxon>Ophiostomatales</taxon>
        <taxon>Ophiostomataceae</taxon>
        <taxon>Leptographium</taxon>
    </lineage>
</organism>
<feature type="region of interest" description="Disordered" evidence="1">
    <location>
        <begin position="1"/>
        <end position="39"/>
    </location>
</feature>
<proteinExistence type="predicted"/>
<dbReference type="AlphaFoldDB" id="F0XG16"/>
<evidence type="ECO:0000256" key="1">
    <source>
        <dbReference type="SAM" id="MobiDB-lite"/>
    </source>
</evidence>
<accession>F0XG16</accession>
<reference evidence="2 3" key="1">
    <citation type="journal article" date="2011" name="Proc. Natl. Acad. Sci. U.S.A.">
        <title>Genome and transcriptome analyses of the mountain pine beetle-fungal symbiont Grosmannia clavigera, a lodgepole pine pathogen.</title>
        <authorList>
            <person name="DiGuistini S."/>
            <person name="Wang Y."/>
            <person name="Liao N.Y."/>
            <person name="Taylor G."/>
            <person name="Tanguay P."/>
            <person name="Feau N."/>
            <person name="Henrissat B."/>
            <person name="Chan S.K."/>
            <person name="Hesse-Orce U."/>
            <person name="Alamouti S.M."/>
            <person name="Tsui C.K.M."/>
            <person name="Docking R.T."/>
            <person name="Levasseur A."/>
            <person name="Haridas S."/>
            <person name="Robertson G."/>
            <person name="Birol I."/>
            <person name="Holt R.A."/>
            <person name="Marra M.A."/>
            <person name="Hamelin R.C."/>
            <person name="Hirst M."/>
            <person name="Jones S.J.M."/>
            <person name="Bohlmann J."/>
            <person name="Breuil C."/>
        </authorList>
    </citation>
    <scope>NUCLEOTIDE SEQUENCE [LARGE SCALE GENOMIC DNA]</scope>
    <source>
        <strain evidence="3">kw1407 / UAMH 11150</strain>
    </source>
</reference>
<protein>
    <submittedName>
        <fullName evidence="2">Uncharacterized protein</fullName>
    </submittedName>
</protein>
<dbReference type="GeneID" id="25978726"/>
<dbReference type="EMBL" id="GL629767">
    <property type="protein sequence ID" value="EFX03357.1"/>
    <property type="molecule type" value="Genomic_DNA"/>
</dbReference>
<sequence>MDATAEEEAHGGTINMPKKETDVERSPRPQVGVDEPAGVDGSAAWWSKSAEAFDDKGVVVYEGS</sequence>
<name>F0XG16_GROCL</name>
<dbReference type="InParanoid" id="F0XG16"/>
<dbReference type="HOGENOM" id="CLU_2867858_0_0_1"/>
<dbReference type="Proteomes" id="UP000007796">
    <property type="component" value="Unassembled WGS sequence"/>
</dbReference>